<feature type="region of interest" description="Disordered" evidence="8">
    <location>
        <begin position="156"/>
        <end position="181"/>
    </location>
</feature>
<dbReference type="AlphaFoldDB" id="A0A9P6EK97"/>
<feature type="domain" description="Zn(2)-C6 fungal-type" evidence="9">
    <location>
        <begin position="38"/>
        <end position="70"/>
    </location>
</feature>
<comment type="caution">
    <text evidence="10">The sequence shown here is derived from an EMBL/GenBank/DDBJ whole genome shotgun (WGS) entry which is preliminary data.</text>
</comment>
<dbReference type="EMBL" id="MU157840">
    <property type="protein sequence ID" value="KAF9530474.1"/>
    <property type="molecule type" value="Genomic_DNA"/>
</dbReference>
<dbReference type="Proteomes" id="UP000807306">
    <property type="component" value="Unassembled WGS sequence"/>
</dbReference>
<dbReference type="Pfam" id="PF00172">
    <property type="entry name" value="Zn_clus"/>
    <property type="match status" value="4"/>
</dbReference>
<dbReference type="CDD" id="cd00067">
    <property type="entry name" value="GAL4"/>
    <property type="match status" value="4"/>
</dbReference>
<evidence type="ECO:0000256" key="4">
    <source>
        <dbReference type="ARBA" id="ARBA00023125"/>
    </source>
</evidence>
<evidence type="ECO:0000313" key="10">
    <source>
        <dbReference type="EMBL" id="KAF9530474.1"/>
    </source>
</evidence>
<keyword evidence="11" id="KW-1185">Reference proteome</keyword>
<keyword evidence="5" id="KW-0804">Transcription</keyword>
<accession>A0A9P6EK97</accession>
<dbReference type="PANTHER" id="PTHR47659:SF7">
    <property type="entry name" value="FUNGAL TRANSCRIPTIONAL REGULATORY PROTEIN, N-TERMINAL DOMAIN-CONTAINING PROTEIN"/>
    <property type="match status" value="1"/>
</dbReference>
<gene>
    <name evidence="10" type="ORF">CPB83DRAFT_882275</name>
</gene>
<dbReference type="PANTHER" id="PTHR47659">
    <property type="entry name" value="ZN(II)2CYS6 TRANSCRIPTION FACTOR (EUROFUNG)-RELATED"/>
    <property type="match status" value="1"/>
</dbReference>
<feature type="domain" description="Zn(2)-C6 fungal-type" evidence="9">
    <location>
        <begin position="71"/>
        <end position="102"/>
    </location>
</feature>
<reference evidence="10" key="1">
    <citation type="submission" date="2020-11" db="EMBL/GenBank/DDBJ databases">
        <authorList>
            <consortium name="DOE Joint Genome Institute"/>
            <person name="Ahrendt S."/>
            <person name="Riley R."/>
            <person name="Andreopoulos W."/>
            <person name="Labutti K."/>
            <person name="Pangilinan J."/>
            <person name="Ruiz-Duenas F.J."/>
            <person name="Barrasa J.M."/>
            <person name="Sanchez-Garcia M."/>
            <person name="Camarero S."/>
            <person name="Miyauchi S."/>
            <person name="Serrano A."/>
            <person name="Linde D."/>
            <person name="Babiker R."/>
            <person name="Drula E."/>
            <person name="Ayuso-Fernandez I."/>
            <person name="Pacheco R."/>
            <person name="Padilla G."/>
            <person name="Ferreira P."/>
            <person name="Barriuso J."/>
            <person name="Kellner H."/>
            <person name="Castanera R."/>
            <person name="Alfaro M."/>
            <person name="Ramirez L."/>
            <person name="Pisabarro A.G."/>
            <person name="Kuo A."/>
            <person name="Tritt A."/>
            <person name="Lipzen A."/>
            <person name="He G."/>
            <person name="Yan M."/>
            <person name="Ng V."/>
            <person name="Cullen D."/>
            <person name="Martin F."/>
            <person name="Rosso M.-N."/>
            <person name="Henrissat B."/>
            <person name="Hibbett D."/>
            <person name="Martinez A.T."/>
            <person name="Grigoriev I.V."/>
        </authorList>
    </citation>
    <scope>NUCLEOTIDE SEQUENCE</scope>
    <source>
        <strain evidence="10">CBS 506.95</strain>
    </source>
</reference>
<dbReference type="GO" id="GO:0008270">
    <property type="term" value="F:zinc ion binding"/>
    <property type="evidence" value="ECO:0007669"/>
    <property type="project" value="InterPro"/>
</dbReference>
<name>A0A9P6EK97_9AGAR</name>
<dbReference type="PROSITE" id="PS50048">
    <property type="entry name" value="ZN2_CY6_FUNGAL_2"/>
    <property type="match status" value="4"/>
</dbReference>
<dbReference type="PROSITE" id="PS00463">
    <property type="entry name" value="ZN2_CY6_FUNGAL_1"/>
    <property type="match status" value="1"/>
</dbReference>
<evidence type="ECO:0000256" key="8">
    <source>
        <dbReference type="SAM" id="MobiDB-lite"/>
    </source>
</evidence>
<dbReference type="GO" id="GO:0003677">
    <property type="term" value="F:DNA binding"/>
    <property type="evidence" value="ECO:0007669"/>
    <property type="project" value="UniProtKB-KW"/>
</dbReference>
<evidence type="ECO:0000313" key="11">
    <source>
        <dbReference type="Proteomes" id="UP000807306"/>
    </source>
</evidence>
<dbReference type="InterPro" id="IPR001138">
    <property type="entry name" value="Zn2Cys6_DnaBD"/>
</dbReference>
<keyword evidence="2" id="KW-0862">Zinc</keyword>
<dbReference type="Gene3D" id="4.10.240.10">
    <property type="entry name" value="Zn(2)-C6 fungal-type DNA-binding domain"/>
    <property type="match status" value="3"/>
</dbReference>
<feature type="region of interest" description="Disordered" evidence="8">
    <location>
        <begin position="1"/>
        <end position="27"/>
    </location>
</feature>
<evidence type="ECO:0000259" key="9">
    <source>
        <dbReference type="PROSITE" id="PS50048"/>
    </source>
</evidence>
<evidence type="ECO:0000256" key="2">
    <source>
        <dbReference type="ARBA" id="ARBA00022833"/>
    </source>
</evidence>
<keyword evidence="3" id="KW-0805">Transcription regulation</keyword>
<keyword evidence="4" id="KW-0238">DNA-binding</keyword>
<evidence type="ECO:0000256" key="1">
    <source>
        <dbReference type="ARBA" id="ARBA00022723"/>
    </source>
</evidence>
<keyword evidence="1" id="KW-0479">Metal-binding</keyword>
<sequence>MSAPVPISDNGLNPRGAGGGNSTTSGGAVIWPRRTTKACASCRRDKIRCDGGRPCGACAKKGYAAAQCTDGCEPCRRARVRCEDGNSKPCRRCLDMKIDCVDGPTISMYQGREPFQGKKGGSVGEDTVNAGGATAGASVQLVQSRIKVDLNSVAGTIQGSSTTSPPSSPTRSVGGRGPRSGERAKLACVSCRRDNKKCDDNRPCSRCIARSEQCIHVNRGPKLVKLRCEGCREENKRCEETRPCKYCVDNQKECVVVPRKGRGHGTRVKAACMSCRRDKIRCNGDRPCAACIKKGCDCVDRACTTCSRDGRSTDCAHRRTASLEMPAQSQTLVPASPPKEVSKPNIQREKDFRFVPSQEDSRWLSYAANNTQTESLTAVVQQPVHQPPTSLIPTGFYYPAYPNPVSHFSSPYSIGPPGGYPQPLPNPAAFFFDVLDPSLGNFQLSQHMSSTSSSRTFLPDD</sequence>
<evidence type="ECO:0000256" key="6">
    <source>
        <dbReference type="ARBA" id="ARBA00023242"/>
    </source>
</evidence>
<proteinExistence type="predicted"/>
<evidence type="ECO:0000256" key="7">
    <source>
        <dbReference type="ARBA" id="ARBA00040903"/>
    </source>
</evidence>
<evidence type="ECO:0000256" key="5">
    <source>
        <dbReference type="ARBA" id="ARBA00023163"/>
    </source>
</evidence>
<keyword evidence="6" id="KW-0539">Nucleus</keyword>
<dbReference type="InterPro" id="IPR036864">
    <property type="entry name" value="Zn2-C6_fun-type_DNA-bd_sf"/>
</dbReference>
<dbReference type="OrthoDB" id="2123952at2759"/>
<feature type="compositionally biased region" description="Low complexity" evidence="8">
    <location>
        <begin position="159"/>
        <end position="173"/>
    </location>
</feature>
<dbReference type="SMART" id="SM00066">
    <property type="entry name" value="GAL4"/>
    <property type="match status" value="4"/>
</dbReference>
<dbReference type="InterPro" id="IPR050335">
    <property type="entry name" value="ERT1_acuK_gluconeogen_tf"/>
</dbReference>
<evidence type="ECO:0000256" key="3">
    <source>
        <dbReference type="ARBA" id="ARBA00023015"/>
    </source>
</evidence>
<feature type="domain" description="Zn(2)-C6 fungal-type" evidence="9">
    <location>
        <begin position="271"/>
        <end position="300"/>
    </location>
</feature>
<protein>
    <recommendedName>
        <fullName evidence="7">Transcription activator of gluconeogenesis ERT1</fullName>
    </recommendedName>
</protein>
<dbReference type="GO" id="GO:0000981">
    <property type="term" value="F:DNA-binding transcription factor activity, RNA polymerase II-specific"/>
    <property type="evidence" value="ECO:0007669"/>
    <property type="project" value="InterPro"/>
</dbReference>
<organism evidence="10 11">
    <name type="scientific">Crepidotus variabilis</name>
    <dbReference type="NCBI Taxonomy" id="179855"/>
    <lineage>
        <taxon>Eukaryota</taxon>
        <taxon>Fungi</taxon>
        <taxon>Dikarya</taxon>
        <taxon>Basidiomycota</taxon>
        <taxon>Agaricomycotina</taxon>
        <taxon>Agaricomycetes</taxon>
        <taxon>Agaricomycetidae</taxon>
        <taxon>Agaricales</taxon>
        <taxon>Agaricineae</taxon>
        <taxon>Crepidotaceae</taxon>
        <taxon>Crepidotus</taxon>
    </lineage>
</organism>
<dbReference type="SUPFAM" id="SSF57701">
    <property type="entry name" value="Zn2/Cys6 DNA-binding domain"/>
    <property type="match status" value="3"/>
</dbReference>
<feature type="domain" description="Zn(2)-C6 fungal-type" evidence="9">
    <location>
        <begin position="187"/>
        <end position="216"/>
    </location>
</feature>